<gene>
    <name evidence="3" type="ORF">C0188_00945</name>
    <name evidence="1" type="ORF">ENO39_00665</name>
    <name evidence="2" type="ORF">IOK49_05970</name>
</gene>
<evidence type="ECO:0000313" key="1">
    <source>
        <dbReference type="EMBL" id="HEW63560.1"/>
    </source>
</evidence>
<name>A0A2J6N3S0_9CREN</name>
<proteinExistence type="predicted"/>
<dbReference type="SUPFAM" id="SSF159659">
    <property type="entry name" value="Cgl1923-like"/>
    <property type="match status" value="1"/>
</dbReference>
<reference evidence="2" key="3">
    <citation type="submission" date="2020-10" db="EMBL/GenBank/DDBJ databases">
        <title>Fervidococcus fontis strain 3639Fd - the first crenarchaeon capable of growth on lipids.</title>
        <authorList>
            <person name="Kochetkova T.V."/>
            <person name="Elcheninov A.G."/>
            <person name="Toschakov S.V."/>
            <person name="Kublanov I.V."/>
        </authorList>
    </citation>
    <scope>NUCLEOTIDE SEQUENCE</scope>
    <source>
        <strain evidence="2">3639Fd</strain>
    </source>
</reference>
<protein>
    <submittedName>
        <fullName evidence="2">PAC2 family protein</fullName>
    </submittedName>
</protein>
<organism evidence="3 4">
    <name type="scientific">Fervidicoccus fontis</name>
    <dbReference type="NCBI Taxonomy" id="683846"/>
    <lineage>
        <taxon>Archaea</taxon>
        <taxon>Thermoproteota</taxon>
        <taxon>Thermoprotei</taxon>
        <taxon>Fervidicoccales</taxon>
        <taxon>Fervidicoccaceae</taxon>
        <taxon>Fervidicoccus</taxon>
    </lineage>
</organism>
<dbReference type="PANTHER" id="PTHR35610">
    <property type="entry name" value="3-ISOPROPYLMALATE DEHYDRATASE-RELATED"/>
    <property type="match status" value="1"/>
</dbReference>
<reference evidence="3 4" key="1">
    <citation type="submission" date="2018-01" db="EMBL/GenBank/DDBJ databases">
        <title>Metagenomic assembled genomes from two thermal pools in the Uzon Caldera, Kamchatka, Russia.</title>
        <authorList>
            <person name="Wilkins L."/>
            <person name="Ettinger C."/>
        </authorList>
    </citation>
    <scope>NUCLEOTIDE SEQUENCE [LARGE SCALE GENOMIC DNA]</scope>
    <source>
        <strain evidence="3">ZAV-06</strain>
    </source>
</reference>
<evidence type="ECO:0000313" key="4">
    <source>
        <dbReference type="Proteomes" id="UP000237153"/>
    </source>
</evidence>
<dbReference type="AlphaFoldDB" id="A0A2J6N3S0"/>
<reference evidence="1" key="2">
    <citation type="journal article" date="2020" name="mSystems">
        <title>Genome- and Community-Level Interaction Insights into Carbon Utilization and Element Cycling Functions of Hydrothermarchaeota in Hydrothermal Sediment.</title>
        <authorList>
            <person name="Zhou Z."/>
            <person name="Liu Y."/>
            <person name="Xu W."/>
            <person name="Pan J."/>
            <person name="Luo Z.H."/>
            <person name="Li M."/>
        </authorList>
    </citation>
    <scope>NUCLEOTIDE SEQUENCE [LARGE SCALE GENOMIC DNA]</scope>
    <source>
        <strain evidence="1">SpSt-1261</strain>
    </source>
</reference>
<dbReference type="EMBL" id="PNIM01000003">
    <property type="protein sequence ID" value="PMB75991.1"/>
    <property type="molecule type" value="Genomic_DNA"/>
</dbReference>
<dbReference type="Gene3D" id="3.40.50.10900">
    <property type="entry name" value="PAC-like subunit"/>
    <property type="match status" value="1"/>
</dbReference>
<evidence type="ECO:0000313" key="3">
    <source>
        <dbReference type="EMBL" id="PMB75991.1"/>
    </source>
</evidence>
<dbReference type="PANTHER" id="PTHR35610:SF7">
    <property type="entry name" value="3-ISOPROPYLMALATE DEHYDRATASE"/>
    <property type="match status" value="1"/>
</dbReference>
<dbReference type="InterPro" id="IPR019151">
    <property type="entry name" value="Proteasome_assmbl_chaperone_2"/>
</dbReference>
<evidence type="ECO:0000313" key="2">
    <source>
        <dbReference type="EMBL" id="MBE9391610.1"/>
    </source>
</evidence>
<dbReference type="EMBL" id="JADEZV010000004">
    <property type="protein sequence ID" value="MBE9391610.1"/>
    <property type="molecule type" value="Genomic_DNA"/>
</dbReference>
<dbReference type="EMBL" id="DSFH01000015">
    <property type="protein sequence ID" value="HEW63560.1"/>
    <property type="molecule type" value="Genomic_DNA"/>
</dbReference>
<dbReference type="Proteomes" id="UP000886076">
    <property type="component" value="Unassembled WGS sequence"/>
</dbReference>
<dbReference type="Pfam" id="PF09754">
    <property type="entry name" value="PAC2"/>
    <property type="match status" value="1"/>
</dbReference>
<dbReference type="InterPro" id="IPR038389">
    <property type="entry name" value="PSMG2_sf"/>
</dbReference>
<dbReference type="Proteomes" id="UP000652307">
    <property type="component" value="Unassembled WGS sequence"/>
</dbReference>
<comment type="caution">
    <text evidence="3">The sequence shown here is derived from an EMBL/GenBank/DDBJ whole genome shotgun (WGS) entry which is preliminary data.</text>
</comment>
<dbReference type="Proteomes" id="UP000237153">
    <property type="component" value="Unassembled WGS sequence"/>
</dbReference>
<accession>A0A2J6N3S0</accession>
<sequence length="248" mass="26927">MIVIEKNDTKNLRGKTLIVGFPGMALVGKATADFLISKMKLEEYVEFFPVQSPSSVIVMDGIIQPLSIKLYSSSSLQIAVLTASFQPQGEEAQTALAFDLSKKLVDLGFSKIISAAAYVSPEIKNGRKVFVAATNKEFIDELSKVGCVPMNGGISGLNGLIPALAEMYGIEGAVLLGETSEVYVASNVVDYMAVGEILRVLSSYLKFEIDLEDLTSKAKDIDEKIKKAMEKGFQEVAEEKEEQPSTHM</sequence>